<dbReference type="OrthoDB" id="9809348at2"/>
<dbReference type="InterPro" id="IPR003660">
    <property type="entry name" value="HAMP_dom"/>
</dbReference>
<feature type="transmembrane region" description="Helical" evidence="5">
    <location>
        <begin position="300"/>
        <end position="326"/>
    </location>
</feature>
<comment type="caution">
    <text evidence="7">The sequence shown here is derived from an EMBL/GenBank/DDBJ whole genome shotgun (WGS) entry which is preliminary data.</text>
</comment>
<sequence length="594" mass="68229">MKRVIAFFKDLNVSWKFVVTYSVILSVQMILTGVYLYIQASNSTIDQARLMMKQNLMQTRESILKKGKVIENAASIITLSDDIQNFLDYKYENETHRIEDYQFKFSPFIGTIIKTNENINCIRIYMKNSVITEKMNSYYSTYKSENYTQYSEIMKEKPKKSGWSSTHLVGVDNNNPENVISFIGTITSKSSYKRIGTVEIQTREDVLFNMLRGQVINKLGKVFIVDSNNKIISNNINGLYKKDVSKVGINNYLWNKELNCIKKIDNKKCILISLPIEQAGYSVVGVFPVNNFNSSVRKSVTYIVLVLLVLALILGIVIYLITNMLLSRVKILAKAMRQVRQGNLNVSVEVKSKDEFGELGLTFNHMTKRIYNLVETVYKIEIMEREAELKALEAQINPHFLYNTLATISWIGRKEKSADVVNITNSLAKFYRLILNKGRTLIKVKEEMDILAAYLSIQKVRFDDAFDVIYDVDEKIYNYEIIKNILQPIVENSLSYGIEPKRGHGTIVIKAWESEDKLWFKIIDDGVGMSKEVLNSVLSWKAKSEKGNGYAIKNIMQRLKAYYGDECSFEIFSRLGIGTEVSITIKKHINLPNR</sequence>
<dbReference type="InterPro" id="IPR050640">
    <property type="entry name" value="Bact_2-comp_sensor_kinase"/>
</dbReference>
<evidence type="ECO:0000259" key="6">
    <source>
        <dbReference type="PROSITE" id="PS50885"/>
    </source>
</evidence>
<organism evidence="7 8">
    <name type="scientific">Clostridium oryzae</name>
    <dbReference type="NCBI Taxonomy" id="1450648"/>
    <lineage>
        <taxon>Bacteria</taxon>
        <taxon>Bacillati</taxon>
        <taxon>Bacillota</taxon>
        <taxon>Clostridia</taxon>
        <taxon>Eubacteriales</taxon>
        <taxon>Clostridiaceae</taxon>
        <taxon>Clostridium</taxon>
    </lineage>
</organism>
<dbReference type="STRING" id="1450648.CLORY_36220"/>
<dbReference type="SUPFAM" id="SSF158472">
    <property type="entry name" value="HAMP domain-like"/>
    <property type="match status" value="1"/>
</dbReference>
<dbReference type="AlphaFoldDB" id="A0A1V4IEG3"/>
<evidence type="ECO:0000313" key="7">
    <source>
        <dbReference type="EMBL" id="OPJ58392.1"/>
    </source>
</evidence>
<dbReference type="PANTHER" id="PTHR34220:SF7">
    <property type="entry name" value="SENSOR HISTIDINE KINASE YPDA"/>
    <property type="match status" value="1"/>
</dbReference>
<dbReference type="SUPFAM" id="SSF55874">
    <property type="entry name" value="ATPase domain of HSP90 chaperone/DNA topoisomerase II/histidine kinase"/>
    <property type="match status" value="1"/>
</dbReference>
<dbReference type="GO" id="GO:0000155">
    <property type="term" value="F:phosphorelay sensor kinase activity"/>
    <property type="evidence" value="ECO:0007669"/>
    <property type="project" value="InterPro"/>
</dbReference>
<gene>
    <name evidence="7" type="primary">ypdA_8</name>
    <name evidence="7" type="ORF">CLORY_36220</name>
</gene>
<feature type="domain" description="HAMP" evidence="6">
    <location>
        <begin position="323"/>
        <end position="375"/>
    </location>
</feature>
<dbReference type="InterPro" id="IPR003594">
    <property type="entry name" value="HATPase_dom"/>
</dbReference>
<evidence type="ECO:0000256" key="1">
    <source>
        <dbReference type="ARBA" id="ARBA00004370"/>
    </source>
</evidence>
<comment type="subcellular location">
    <subcellularLocation>
        <location evidence="1">Membrane</location>
    </subcellularLocation>
</comment>
<dbReference type="GO" id="GO:0016020">
    <property type="term" value="C:membrane"/>
    <property type="evidence" value="ECO:0007669"/>
    <property type="project" value="UniProtKB-SubCell"/>
</dbReference>
<keyword evidence="5" id="KW-1133">Transmembrane helix</keyword>
<dbReference type="Pfam" id="PF02518">
    <property type="entry name" value="HATPase_c"/>
    <property type="match status" value="1"/>
</dbReference>
<dbReference type="InterPro" id="IPR010559">
    <property type="entry name" value="Sig_transdc_His_kin_internal"/>
</dbReference>
<evidence type="ECO:0000256" key="3">
    <source>
        <dbReference type="ARBA" id="ARBA00022679"/>
    </source>
</evidence>
<accession>A0A1V4IEG3</accession>
<dbReference type="Proteomes" id="UP000190080">
    <property type="component" value="Unassembled WGS sequence"/>
</dbReference>
<dbReference type="EMBL" id="MZGV01000057">
    <property type="protein sequence ID" value="OPJ58392.1"/>
    <property type="molecule type" value="Genomic_DNA"/>
</dbReference>
<evidence type="ECO:0000313" key="8">
    <source>
        <dbReference type="Proteomes" id="UP000190080"/>
    </source>
</evidence>
<keyword evidence="3 7" id="KW-0808">Transferase</keyword>
<dbReference type="Pfam" id="PF00672">
    <property type="entry name" value="HAMP"/>
    <property type="match status" value="1"/>
</dbReference>
<feature type="transmembrane region" description="Helical" evidence="5">
    <location>
        <begin position="18"/>
        <end position="38"/>
    </location>
</feature>
<dbReference type="CDD" id="cd06225">
    <property type="entry name" value="HAMP"/>
    <property type="match status" value="1"/>
</dbReference>
<dbReference type="EC" id="2.7.13.3" evidence="7"/>
<protein>
    <submittedName>
        <fullName evidence="7">Sensor histidine kinase YpdA</fullName>
        <ecNumber evidence="7">2.7.13.3</ecNumber>
    </submittedName>
</protein>
<evidence type="ECO:0000256" key="4">
    <source>
        <dbReference type="ARBA" id="ARBA00022777"/>
    </source>
</evidence>
<dbReference type="InterPro" id="IPR036890">
    <property type="entry name" value="HATPase_C_sf"/>
</dbReference>
<dbReference type="PROSITE" id="PS50885">
    <property type="entry name" value="HAMP"/>
    <property type="match status" value="1"/>
</dbReference>
<dbReference type="Gene3D" id="6.10.340.10">
    <property type="match status" value="1"/>
</dbReference>
<reference evidence="7 8" key="1">
    <citation type="submission" date="2017-03" db="EMBL/GenBank/DDBJ databases">
        <title>Genome sequence of Clostridium oryzae DSM 28571.</title>
        <authorList>
            <person name="Poehlein A."/>
            <person name="Daniel R."/>
        </authorList>
    </citation>
    <scope>NUCLEOTIDE SEQUENCE [LARGE SCALE GENOMIC DNA]</scope>
    <source>
        <strain evidence="7 8">DSM 28571</strain>
    </source>
</reference>
<dbReference type="Pfam" id="PF06580">
    <property type="entry name" value="His_kinase"/>
    <property type="match status" value="1"/>
</dbReference>
<dbReference type="PANTHER" id="PTHR34220">
    <property type="entry name" value="SENSOR HISTIDINE KINASE YPDA"/>
    <property type="match status" value="1"/>
</dbReference>
<evidence type="ECO:0000256" key="5">
    <source>
        <dbReference type="SAM" id="Phobius"/>
    </source>
</evidence>
<keyword evidence="5" id="KW-0812">Transmembrane</keyword>
<evidence type="ECO:0000256" key="2">
    <source>
        <dbReference type="ARBA" id="ARBA00022553"/>
    </source>
</evidence>
<dbReference type="SMART" id="SM00304">
    <property type="entry name" value="HAMP"/>
    <property type="match status" value="1"/>
</dbReference>
<keyword evidence="2" id="KW-0597">Phosphoprotein</keyword>
<keyword evidence="4 7" id="KW-0418">Kinase</keyword>
<keyword evidence="8" id="KW-1185">Reference proteome</keyword>
<name>A0A1V4IEG3_9CLOT</name>
<keyword evidence="5" id="KW-0472">Membrane</keyword>
<dbReference type="RefSeq" id="WP_079427091.1">
    <property type="nucleotide sequence ID" value="NZ_MZGV01000057.1"/>
</dbReference>
<dbReference type="Gene3D" id="3.30.565.10">
    <property type="entry name" value="Histidine kinase-like ATPase, C-terminal domain"/>
    <property type="match status" value="1"/>
</dbReference>
<proteinExistence type="predicted"/>